<keyword evidence="6" id="KW-1185">Reference proteome</keyword>
<dbReference type="Proteomes" id="UP001218218">
    <property type="component" value="Unassembled WGS sequence"/>
</dbReference>
<dbReference type="Gene3D" id="3.40.395.10">
    <property type="entry name" value="Adenoviral Proteinase, Chain A"/>
    <property type="match status" value="1"/>
</dbReference>
<dbReference type="InterPro" id="IPR003653">
    <property type="entry name" value="Peptidase_C48_C"/>
</dbReference>
<evidence type="ECO:0000313" key="6">
    <source>
        <dbReference type="Proteomes" id="UP001218218"/>
    </source>
</evidence>
<dbReference type="GO" id="GO:0008234">
    <property type="term" value="F:cysteine-type peptidase activity"/>
    <property type="evidence" value="ECO:0007669"/>
    <property type="project" value="InterPro"/>
</dbReference>
<feature type="non-terminal residue" evidence="5">
    <location>
        <position position="1"/>
    </location>
</feature>
<evidence type="ECO:0000259" key="4">
    <source>
        <dbReference type="PROSITE" id="PS50600"/>
    </source>
</evidence>
<dbReference type="Pfam" id="PF02902">
    <property type="entry name" value="Peptidase_C48"/>
    <property type="match status" value="1"/>
</dbReference>
<dbReference type="AlphaFoldDB" id="A0AAD7F7W8"/>
<reference evidence="5" key="1">
    <citation type="submission" date="2023-03" db="EMBL/GenBank/DDBJ databases">
        <title>Massive genome expansion in bonnet fungi (Mycena s.s.) driven by repeated elements and novel gene families across ecological guilds.</title>
        <authorList>
            <consortium name="Lawrence Berkeley National Laboratory"/>
            <person name="Harder C.B."/>
            <person name="Miyauchi S."/>
            <person name="Viragh M."/>
            <person name="Kuo A."/>
            <person name="Thoen E."/>
            <person name="Andreopoulos B."/>
            <person name="Lu D."/>
            <person name="Skrede I."/>
            <person name="Drula E."/>
            <person name="Henrissat B."/>
            <person name="Morin E."/>
            <person name="Kohler A."/>
            <person name="Barry K."/>
            <person name="LaButti K."/>
            <person name="Morin E."/>
            <person name="Salamov A."/>
            <person name="Lipzen A."/>
            <person name="Mereny Z."/>
            <person name="Hegedus B."/>
            <person name="Baldrian P."/>
            <person name="Stursova M."/>
            <person name="Weitz H."/>
            <person name="Taylor A."/>
            <person name="Grigoriev I.V."/>
            <person name="Nagy L.G."/>
            <person name="Martin F."/>
            <person name="Kauserud H."/>
        </authorList>
    </citation>
    <scope>NUCLEOTIDE SEQUENCE</scope>
    <source>
        <strain evidence="5">CBHHK002</strain>
    </source>
</reference>
<feature type="domain" description="Ubiquitin-like protease family profile" evidence="4">
    <location>
        <begin position="1"/>
        <end position="169"/>
    </location>
</feature>
<keyword evidence="2" id="KW-0645">Protease</keyword>
<dbReference type="GO" id="GO:0019783">
    <property type="term" value="F:ubiquitin-like protein peptidase activity"/>
    <property type="evidence" value="ECO:0007669"/>
    <property type="project" value="UniProtKB-ARBA"/>
</dbReference>
<dbReference type="GO" id="GO:0006508">
    <property type="term" value="P:proteolysis"/>
    <property type="evidence" value="ECO:0007669"/>
    <property type="project" value="UniProtKB-KW"/>
</dbReference>
<evidence type="ECO:0000256" key="1">
    <source>
        <dbReference type="ARBA" id="ARBA00005234"/>
    </source>
</evidence>
<evidence type="ECO:0000313" key="5">
    <source>
        <dbReference type="EMBL" id="KAJ7369145.1"/>
    </source>
</evidence>
<dbReference type="InterPro" id="IPR038765">
    <property type="entry name" value="Papain-like_cys_pep_sf"/>
</dbReference>
<dbReference type="SUPFAM" id="SSF54001">
    <property type="entry name" value="Cysteine proteinases"/>
    <property type="match status" value="1"/>
</dbReference>
<proteinExistence type="inferred from homology"/>
<accession>A0AAD7F7W8</accession>
<dbReference type="EMBL" id="JARIHO010000001">
    <property type="protein sequence ID" value="KAJ7369145.1"/>
    <property type="molecule type" value="Genomic_DNA"/>
</dbReference>
<comment type="caution">
    <text evidence="5">The sequence shown here is derived from an EMBL/GenBank/DDBJ whole genome shotgun (WGS) entry which is preliminary data.</text>
</comment>
<keyword evidence="3" id="KW-0378">Hydrolase</keyword>
<dbReference type="PROSITE" id="PS50600">
    <property type="entry name" value="ULP_PROTEASE"/>
    <property type="match status" value="1"/>
</dbReference>
<organism evidence="5 6">
    <name type="scientific">Mycena albidolilacea</name>
    <dbReference type="NCBI Taxonomy" id="1033008"/>
    <lineage>
        <taxon>Eukaryota</taxon>
        <taxon>Fungi</taxon>
        <taxon>Dikarya</taxon>
        <taxon>Basidiomycota</taxon>
        <taxon>Agaricomycotina</taxon>
        <taxon>Agaricomycetes</taxon>
        <taxon>Agaricomycetidae</taxon>
        <taxon>Agaricales</taxon>
        <taxon>Marasmiineae</taxon>
        <taxon>Mycenaceae</taxon>
        <taxon>Mycena</taxon>
    </lineage>
</organism>
<evidence type="ECO:0000256" key="2">
    <source>
        <dbReference type="ARBA" id="ARBA00022670"/>
    </source>
</evidence>
<protein>
    <recommendedName>
        <fullName evidence="4">Ubiquitin-like protease family profile domain-containing protein</fullName>
    </recommendedName>
</protein>
<evidence type="ECO:0000256" key="3">
    <source>
        <dbReference type="ARBA" id="ARBA00022801"/>
    </source>
</evidence>
<gene>
    <name evidence="5" type="ORF">DFH08DRAFT_645589</name>
</gene>
<name>A0AAD7F7W8_9AGAR</name>
<feature type="non-terminal residue" evidence="5">
    <location>
        <position position="169"/>
    </location>
</feature>
<comment type="similarity">
    <text evidence="1">Belongs to the peptidase C48 family.</text>
</comment>
<sequence length="169" mass="19421">ALQALDRLPWDGTIGCFHADSSVESLARWFTTDWLNTDHEDQMLELLSADLDLSDGSTSTIETTYFVLALAQAYSDPEKYRTSQRFRWLRKLGTVFAMRDRDRLGAIVNIHNNHWVALTIDCTKNIVGYGDGFRGKPPSTLHTHLDWWLFQHLGVEFTWKDIPAAKQHN</sequence>